<feature type="transmembrane region" description="Helical" evidence="10">
    <location>
        <begin position="358"/>
        <end position="378"/>
    </location>
</feature>
<comment type="subcellular location">
    <subcellularLocation>
        <location evidence="1">Cell membrane</location>
        <topology evidence="1">Multi-pass membrane protein</topology>
    </subcellularLocation>
</comment>
<evidence type="ECO:0000256" key="6">
    <source>
        <dbReference type="ARBA" id="ARBA00022692"/>
    </source>
</evidence>
<feature type="transmembrane region" description="Helical" evidence="10">
    <location>
        <begin position="417"/>
        <end position="435"/>
    </location>
</feature>
<comment type="caution">
    <text evidence="11">The sequence shown here is derived from an EMBL/GenBank/DDBJ whole genome shotgun (WGS) entry which is preliminary data.</text>
</comment>
<proteinExistence type="inferred from homology"/>
<evidence type="ECO:0000256" key="9">
    <source>
        <dbReference type="ARBA" id="ARBA00023251"/>
    </source>
</evidence>
<evidence type="ECO:0000313" key="11">
    <source>
        <dbReference type="EMBL" id="MBU5676135.1"/>
    </source>
</evidence>
<accession>A0ABS6G0W6</accession>
<keyword evidence="9" id="KW-0046">Antibiotic resistance</keyword>
<keyword evidence="7 10" id="KW-1133">Transmembrane helix</keyword>
<dbReference type="InterPro" id="IPR045070">
    <property type="entry name" value="MATE_MepA-like"/>
</dbReference>
<feature type="transmembrane region" description="Helical" evidence="10">
    <location>
        <begin position="271"/>
        <end position="292"/>
    </location>
</feature>
<feature type="transmembrane region" description="Helical" evidence="10">
    <location>
        <begin position="192"/>
        <end position="213"/>
    </location>
</feature>
<evidence type="ECO:0000256" key="7">
    <source>
        <dbReference type="ARBA" id="ARBA00022989"/>
    </source>
</evidence>
<keyword evidence="8 10" id="KW-0472">Membrane</keyword>
<feature type="transmembrane region" description="Helical" evidence="10">
    <location>
        <begin position="166"/>
        <end position="186"/>
    </location>
</feature>
<evidence type="ECO:0000256" key="4">
    <source>
        <dbReference type="ARBA" id="ARBA00022448"/>
    </source>
</evidence>
<dbReference type="InterPro" id="IPR048279">
    <property type="entry name" value="MdtK-like"/>
</dbReference>
<sequence>MKDQTKIFRENNVLKALIQFAVPGVITILVSELYNMVDTFFVGKYVSANAVGALGIAFPIQRLIIATSLLIGVGTSTSIARSLGEKDYSKVNKNIANAITLGLIFSIVLPILIFLFRKGLIYNLGASDVIYPIAEKYISIVLIGSLFLSFTNIFGYCIIALGNPKVTVTALSIGTIVNIVLDYLLVAIFGMGVAGAAIATISSQTIGFIYALVKMYSCKRDFNLKLKMSFDLNISRSIISIGFATFIVEISDAIVIAVLNNLLLPTGGDTAIIIVGAITRVSMFMYITIIGISSGMQPLAAYNYGAKDYQKLNKIIDITTKMVSATSVILWSGMMIFSTQIFASFIKEADILVETVKAFRTTIIIFPVIGIYYVSIYYNQAINKARVSFFLSIYRQLLLFIPIVIVLVNTMGVKGAWITYPVTDAIAALTGVIFIKRGLSLLEDKLEFGGIIAEE</sequence>
<dbReference type="InterPro" id="IPR051327">
    <property type="entry name" value="MATE_MepA_subfamily"/>
</dbReference>
<feature type="transmembrane region" description="Helical" evidence="10">
    <location>
        <begin position="50"/>
        <end position="74"/>
    </location>
</feature>
<evidence type="ECO:0000256" key="10">
    <source>
        <dbReference type="SAM" id="Phobius"/>
    </source>
</evidence>
<keyword evidence="6 10" id="KW-0812">Transmembrane</keyword>
<protein>
    <recommendedName>
        <fullName evidence="3">Multidrug export protein MepA</fullName>
    </recommendedName>
</protein>
<dbReference type="EMBL" id="JAHLQK010000002">
    <property type="protein sequence ID" value="MBU5676135.1"/>
    <property type="molecule type" value="Genomic_DNA"/>
</dbReference>
<keyword evidence="5" id="KW-1003">Cell membrane</keyword>
<feature type="transmembrane region" description="Helical" evidence="10">
    <location>
        <begin position="328"/>
        <end position="346"/>
    </location>
</feature>
<dbReference type="CDD" id="cd13143">
    <property type="entry name" value="MATE_MepA_like"/>
    <property type="match status" value="1"/>
</dbReference>
<organism evidence="11 12">
    <name type="scientific">Alkaliphilus flagellatus</name>
    <dbReference type="NCBI Taxonomy" id="2841507"/>
    <lineage>
        <taxon>Bacteria</taxon>
        <taxon>Bacillati</taxon>
        <taxon>Bacillota</taxon>
        <taxon>Clostridia</taxon>
        <taxon>Peptostreptococcales</taxon>
        <taxon>Natronincolaceae</taxon>
        <taxon>Alkaliphilus</taxon>
    </lineage>
</organism>
<evidence type="ECO:0000256" key="3">
    <source>
        <dbReference type="ARBA" id="ARBA00022106"/>
    </source>
</evidence>
<evidence type="ECO:0000256" key="5">
    <source>
        <dbReference type="ARBA" id="ARBA00022475"/>
    </source>
</evidence>
<feature type="transmembrane region" description="Helical" evidence="10">
    <location>
        <begin position="95"/>
        <end position="117"/>
    </location>
</feature>
<feature type="transmembrane region" description="Helical" evidence="10">
    <location>
        <begin position="390"/>
        <end position="411"/>
    </location>
</feature>
<dbReference type="InterPro" id="IPR002528">
    <property type="entry name" value="MATE_fam"/>
</dbReference>
<dbReference type="Proteomes" id="UP000779508">
    <property type="component" value="Unassembled WGS sequence"/>
</dbReference>
<dbReference type="PANTHER" id="PTHR43823">
    <property type="entry name" value="SPORULATION PROTEIN YKVU"/>
    <property type="match status" value="1"/>
</dbReference>
<keyword evidence="12" id="KW-1185">Reference proteome</keyword>
<evidence type="ECO:0000256" key="1">
    <source>
        <dbReference type="ARBA" id="ARBA00004651"/>
    </source>
</evidence>
<feature type="transmembrane region" description="Helical" evidence="10">
    <location>
        <begin position="234"/>
        <end position="259"/>
    </location>
</feature>
<dbReference type="NCBIfam" id="TIGR00797">
    <property type="entry name" value="matE"/>
    <property type="match status" value="1"/>
</dbReference>
<dbReference type="RefSeq" id="WP_216415618.1">
    <property type="nucleotide sequence ID" value="NZ_JAHLQK010000002.1"/>
</dbReference>
<comment type="similarity">
    <text evidence="2">Belongs to the multi antimicrobial extrusion (MATE) (TC 2.A.66.1) family. MepA subfamily.</text>
</comment>
<keyword evidence="4" id="KW-0813">Transport</keyword>
<dbReference type="PANTHER" id="PTHR43823:SF3">
    <property type="entry name" value="MULTIDRUG EXPORT PROTEIN MEPA"/>
    <property type="match status" value="1"/>
</dbReference>
<dbReference type="PIRSF" id="PIRSF006603">
    <property type="entry name" value="DinF"/>
    <property type="match status" value="1"/>
</dbReference>
<gene>
    <name evidence="11" type="ORF">KQI88_06870</name>
</gene>
<evidence type="ECO:0000256" key="2">
    <source>
        <dbReference type="ARBA" id="ARBA00008417"/>
    </source>
</evidence>
<dbReference type="Pfam" id="PF01554">
    <property type="entry name" value="MatE"/>
    <property type="match status" value="2"/>
</dbReference>
<feature type="transmembrane region" description="Helical" evidence="10">
    <location>
        <begin position="137"/>
        <end position="159"/>
    </location>
</feature>
<reference evidence="11 12" key="1">
    <citation type="submission" date="2021-06" db="EMBL/GenBank/DDBJ databases">
        <authorList>
            <person name="Sun Q."/>
            <person name="Li D."/>
        </authorList>
    </citation>
    <scope>NUCLEOTIDE SEQUENCE [LARGE SCALE GENOMIC DNA]</scope>
    <source>
        <strain evidence="11 12">MSJ-5</strain>
    </source>
</reference>
<evidence type="ECO:0000313" key="12">
    <source>
        <dbReference type="Proteomes" id="UP000779508"/>
    </source>
</evidence>
<evidence type="ECO:0000256" key="8">
    <source>
        <dbReference type="ARBA" id="ARBA00023136"/>
    </source>
</evidence>
<name>A0ABS6G0W6_9FIRM</name>